<feature type="non-terminal residue" evidence="2">
    <location>
        <position position="68"/>
    </location>
</feature>
<dbReference type="AlphaFoldDB" id="A0A6J4IX63"/>
<evidence type="ECO:0000256" key="1">
    <source>
        <dbReference type="SAM" id="MobiDB-lite"/>
    </source>
</evidence>
<gene>
    <name evidence="2" type="ORF">AVDCRST_MAG50-2841</name>
</gene>
<dbReference type="EMBL" id="CADCTF010000132">
    <property type="protein sequence ID" value="CAA9262459.1"/>
    <property type="molecule type" value="Genomic_DNA"/>
</dbReference>
<feature type="non-terminal residue" evidence="2">
    <location>
        <position position="1"/>
    </location>
</feature>
<name>A0A6J4IX63_9ACTN</name>
<evidence type="ECO:0000313" key="2">
    <source>
        <dbReference type="EMBL" id="CAA9262459.1"/>
    </source>
</evidence>
<proteinExistence type="predicted"/>
<organism evidence="2">
    <name type="scientific">uncultured Acidimicrobiales bacterium</name>
    <dbReference type="NCBI Taxonomy" id="310071"/>
    <lineage>
        <taxon>Bacteria</taxon>
        <taxon>Bacillati</taxon>
        <taxon>Actinomycetota</taxon>
        <taxon>Acidimicrobiia</taxon>
        <taxon>Acidimicrobiales</taxon>
        <taxon>environmental samples</taxon>
    </lineage>
</organism>
<feature type="region of interest" description="Disordered" evidence="1">
    <location>
        <begin position="1"/>
        <end position="29"/>
    </location>
</feature>
<accession>A0A6J4IX63</accession>
<reference evidence="2" key="1">
    <citation type="submission" date="2020-02" db="EMBL/GenBank/DDBJ databases">
        <authorList>
            <person name="Meier V. D."/>
        </authorList>
    </citation>
    <scope>NUCLEOTIDE SEQUENCE</scope>
    <source>
        <strain evidence="2">AVDCRST_MAG50</strain>
    </source>
</reference>
<sequence length="68" mass="7260">CRVSSVTSGLAWKRSPRSSPTWPSSGCASRSTLVDASCRWTSAASPGLAGRWRRRCRSSPSRTTSSTA</sequence>
<protein>
    <submittedName>
        <fullName evidence="2">Uncharacterized protein</fullName>
    </submittedName>
</protein>